<feature type="region of interest" description="Disordered" evidence="3">
    <location>
        <begin position="542"/>
        <end position="562"/>
    </location>
</feature>
<dbReference type="GO" id="GO:0052621">
    <property type="term" value="F:diguanylate cyclase activity"/>
    <property type="evidence" value="ECO:0007669"/>
    <property type="project" value="UniProtKB-EC"/>
</dbReference>
<evidence type="ECO:0000313" key="6">
    <source>
        <dbReference type="EMBL" id="MFD2184400.1"/>
    </source>
</evidence>
<dbReference type="CDD" id="cd06225">
    <property type="entry name" value="HAMP"/>
    <property type="match status" value="1"/>
</dbReference>
<evidence type="ECO:0000256" key="2">
    <source>
        <dbReference type="ARBA" id="ARBA00034247"/>
    </source>
</evidence>
<dbReference type="SUPFAM" id="SSF158472">
    <property type="entry name" value="HAMP domain-like"/>
    <property type="match status" value="1"/>
</dbReference>
<dbReference type="PROSITE" id="PS50887">
    <property type="entry name" value="GGDEF"/>
    <property type="match status" value="1"/>
</dbReference>
<evidence type="ECO:0000313" key="7">
    <source>
        <dbReference type="Proteomes" id="UP001597314"/>
    </source>
</evidence>
<dbReference type="SUPFAM" id="SSF55073">
    <property type="entry name" value="Nucleotide cyclase"/>
    <property type="match status" value="1"/>
</dbReference>
<dbReference type="Gene3D" id="6.10.340.10">
    <property type="match status" value="1"/>
</dbReference>
<sequence length="562" mass="60960">MSLLNRPSATRRRRAWRLSIRARLILLALLAVAPLIIDRVHLTESSRVERTQAAYAEVVTVARRARDAQAETIEAARALMQVVARAYIASAAGTAGSAADCAGFLWGFAGEAPWIASLSVVGADGRITCSTRRQVIGLDLSDRDYIRDVQRTRHYVLSDYLLERSYEKSTVLMAFPIVRPGSDEVEVLLAPVDLHWLGRLGQGVESRVGMAAYLIDGKGTVLAGVQSRERLVGRRFGDHPLVKTVQAAPDGTATLEGFDGVRRIFGYTSLPGTDARIVIGYSEREVVGKIERESGLAYLHLAFFGLITVIAAWLISEHLIVEPIRSLARTATRIGQGDLKVRTDPGAWAPEFAPLATALSDMAGRLAARERELRAANAHLEELASIDPLSGLANRRSFDARLATEWTRAGEAGRPLGLLMIDVDHFKLFNDGYGHVQGDACLRQIGRVLASVADAETDFVARWGGEEFVLLLADSGLDRAVDLAERLRLAVLALRIRNEGAPAGHITVSVGVAAHVPSPDSRPQDLIEAADTALYAAKRRGRNTTVVDSDVRRDDPPLAEAG</sequence>
<keyword evidence="6" id="KW-0808">Transferase</keyword>
<gene>
    <name evidence="6" type="ORF">ACFSOX_19780</name>
</gene>
<dbReference type="SMART" id="SM00304">
    <property type="entry name" value="HAMP"/>
    <property type="match status" value="1"/>
</dbReference>
<dbReference type="Gene3D" id="3.30.450.20">
    <property type="entry name" value="PAS domain"/>
    <property type="match status" value="2"/>
</dbReference>
<dbReference type="RefSeq" id="WP_378479540.1">
    <property type="nucleotide sequence ID" value="NZ_JBHUIW010000027.1"/>
</dbReference>
<name>A0ABW5AQA0_9BRAD</name>
<dbReference type="Pfam" id="PF00672">
    <property type="entry name" value="HAMP"/>
    <property type="match status" value="1"/>
</dbReference>
<organism evidence="6 7">
    <name type="scientific">Rhodoplanes azumiensis</name>
    <dbReference type="NCBI Taxonomy" id="1897628"/>
    <lineage>
        <taxon>Bacteria</taxon>
        <taxon>Pseudomonadati</taxon>
        <taxon>Pseudomonadota</taxon>
        <taxon>Alphaproteobacteria</taxon>
        <taxon>Hyphomicrobiales</taxon>
        <taxon>Nitrobacteraceae</taxon>
        <taxon>Rhodoplanes</taxon>
    </lineage>
</organism>
<dbReference type="CDD" id="cd18774">
    <property type="entry name" value="PDC2_HK_sensor"/>
    <property type="match status" value="1"/>
</dbReference>
<dbReference type="Pfam" id="PF00990">
    <property type="entry name" value="GGDEF"/>
    <property type="match status" value="1"/>
</dbReference>
<keyword evidence="7" id="KW-1185">Reference proteome</keyword>
<dbReference type="Gene3D" id="3.30.70.270">
    <property type="match status" value="1"/>
</dbReference>
<evidence type="ECO:0000256" key="3">
    <source>
        <dbReference type="SAM" id="MobiDB-lite"/>
    </source>
</evidence>
<comment type="catalytic activity">
    <reaction evidence="2">
        <text>2 GTP = 3',3'-c-di-GMP + 2 diphosphate</text>
        <dbReference type="Rhea" id="RHEA:24898"/>
        <dbReference type="ChEBI" id="CHEBI:33019"/>
        <dbReference type="ChEBI" id="CHEBI:37565"/>
        <dbReference type="ChEBI" id="CHEBI:58805"/>
        <dbReference type="EC" id="2.7.7.65"/>
    </reaction>
</comment>
<dbReference type="InterPro" id="IPR050469">
    <property type="entry name" value="Diguanylate_Cyclase"/>
</dbReference>
<dbReference type="SMART" id="SM00267">
    <property type="entry name" value="GGDEF"/>
    <property type="match status" value="1"/>
</dbReference>
<dbReference type="PROSITE" id="PS50885">
    <property type="entry name" value="HAMP"/>
    <property type="match status" value="1"/>
</dbReference>
<dbReference type="EC" id="2.7.7.65" evidence="1"/>
<evidence type="ECO:0000259" key="4">
    <source>
        <dbReference type="PROSITE" id="PS50885"/>
    </source>
</evidence>
<evidence type="ECO:0000256" key="1">
    <source>
        <dbReference type="ARBA" id="ARBA00012528"/>
    </source>
</evidence>
<dbReference type="InterPro" id="IPR003660">
    <property type="entry name" value="HAMP_dom"/>
</dbReference>
<protein>
    <recommendedName>
        <fullName evidence="1">diguanylate cyclase</fullName>
        <ecNumber evidence="1">2.7.7.65</ecNumber>
    </recommendedName>
</protein>
<dbReference type="InterPro" id="IPR043128">
    <property type="entry name" value="Rev_trsase/Diguanyl_cyclase"/>
</dbReference>
<reference evidence="7" key="1">
    <citation type="journal article" date="2019" name="Int. J. Syst. Evol. Microbiol.">
        <title>The Global Catalogue of Microorganisms (GCM) 10K type strain sequencing project: providing services to taxonomists for standard genome sequencing and annotation.</title>
        <authorList>
            <consortium name="The Broad Institute Genomics Platform"/>
            <consortium name="The Broad Institute Genome Sequencing Center for Infectious Disease"/>
            <person name="Wu L."/>
            <person name="Ma J."/>
        </authorList>
    </citation>
    <scope>NUCLEOTIDE SEQUENCE [LARGE SCALE GENOMIC DNA]</scope>
    <source>
        <strain evidence="7">CGMCC 1.6774</strain>
    </source>
</reference>
<dbReference type="InterPro" id="IPR000160">
    <property type="entry name" value="GGDEF_dom"/>
</dbReference>
<dbReference type="EMBL" id="JBHUIW010000027">
    <property type="protein sequence ID" value="MFD2184400.1"/>
    <property type="molecule type" value="Genomic_DNA"/>
</dbReference>
<feature type="domain" description="HAMP" evidence="4">
    <location>
        <begin position="318"/>
        <end position="371"/>
    </location>
</feature>
<feature type="domain" description="GGDEF" evidence="5">
    <location>
        <begin position="414"/>
        <end position="550"/>
    </location>
</feature>
<comment type="caution">
    <text evidence="6">The sequence shown here is derived from an EMBL/GenBank/DDBJ whole genome shotgun (WGS) entry which is preliminary data.</text>
</comment>
<dbReference type="NCBIfam" id="TIGR00254">
    <property type="entry name" value="GGDEF"/>
    <property type="match status" value="1"/>
</dbReference>
<dbReference type="PANTHER" id="PTHR45138">
    <property type="entry name" value="REGULATORY COMPONENTS OF SENSORY TRANSDUCTION SYSTEM"/>
    <property type="match status" value="1"/>
</dbReference>
<dbReference type="PANTHER" id="PTHR45138:SF9">
    <property type="entry name" value="DIGUANYLATE CYCLASE DGCM-RELATED"/>
    <property type="match status" value="1"/>
</dbReference>
<evidence type="ECO:0000259" key="5">
    <source>
        <dbReference type="PROSITE" id="PS50887"/>
    </source>
</evidence>
<keyword evidence="6" id="KW-0548">Nucleotidyltransferase</keyword>
<dbReference type="CDD" id="cd01949">
    <property type="entry name" value="GGDEF"/>
    <property type="match status" value="1"/>
</dbReference>
<dbReference type="InterPro" id="IPR029787">
    <property type="entry name" value="Nucleotide_cyclase"/>
</dbReference>
<dbReference type="Proteomes" id="UP001597314">
    <property type="component" value="Unassembled WGS sequence"/>
</dbReference>
<accession>A0ABW5AQA0</accession>
<proteinExistence type="predicted"/>